<evidence type="ECO:0000313" key="7">
    <source>
        <dbReference type="EMBL" id="WQD39646.1"/>
    </source>
</evidence>
<dbReference type="Pfam" id="PF13440">
    <property type="entry name" value="Polysacc_synt_3"/>
    <property type="match status" value="1"/>
</dbReference>
<proteinExistence type="predicted"/>
<keyword evidence="2" id="KW-1003">Cell membrane</keyword>
<accession>A0ABZ0W940</accession>
<keyword evidence="5 6" id="KW-0472">Membrane</keyword>
<keyword evidence="3 6" id="KW-0812">Transmembrane</keyword>
<dbReference type="CDD" id="cd13128">
    <property type="entry name" value="MATE_Wzx_like"/>
    <property type="match status" value="1"/>
</dbReference>
<dbReference type="InterPro" id="IPR050833">
    <property type="entry name" value="Poly_Biosynth_Transport"/>
</dbReference>
<dbReference type="PANTHER" id="PTHR30250">
    <property type="entry name" value="PST FAMILY PREDICTED COLANIC ACID TRANSPORTER"/>
    <property type="match status" value="1"/>
</dbReference>
<evidence type="ECO:0000256" key="4">
    <source>
        <dbReference type="ARBA" id="ARBA00022989"/>
    </source>
</evidence>
<comment type="subcellular location">
    <subcellularLocation>
        <location evidence="1">Cell membrane</location>
        <topology evidence="1">Multi-pass membrane protein</topology>
    </subcellularLocation>
</comment>
<reference evidence="7 8" key="1">
    <citation type="submission" date="2023-12" db="EMBL/GenBank/DDBJ databases">
        <title>Genome sequencing and assembly of bacterial species from a model synthetic community.</title>
        <authorList>
            <person name="Hogle S.L."/>
        </authorList>
    </citation>
    <scope>NUCLEOTIDE SEQUENCE [LARGE SCALE GENOMIC DNA]</scope>
    <source>
        <strain evidence="7 8">HAMBI_3031</strain>
    </source>
</reference>
<feature type="transmembrane region" description="Helical" evidence="6">
    <location>
        <begin position="116"/>
        <end position="136"/>
    </location>
</feature>
<keyword evidence="8" id="KW-1185">Reference proteome</keyword>
<evidence type="ECO:0000256" key="1">
    <source>
        <dbReference type="ARBA" id="ARBA00004651"/>
    </source>
</evidence>
<feature type="transmembrane region" description="Helical" evidence="6">
    <location>
        <begin position="12"/>
        <end position="35"/>
    </location>
</feature>
<dbReference type="PANTHER" id="PTHR30250:SF11">
    <property type="entry name" value="O-ANTIGEN TRANSPORTER-RELATED"/>
    <property type="match status" value="1"/>
</dbReference>
<dbReference type="RefSeq" id="WP_114789068.1">
    <property type="nucleotide sequence ID" value="NZ_CP139960.1"/>
</dbReference>
<dbReference type="Proteomes" id="UP001325680">
    <property type="component" value="Chromosome"/>
</dbReference>
<dbReference type="EMBL" id="CP139960">
    <property type="protein sequence ID" value="WQD39646.1"/>
    <property type="molecule type" value="Genomic_DNA"/>
</dbReference>
<evidence type="ECO:0000256" key="5">
    <source>
        <dbReference type="ARBA" id="ARBA00023136"/>
    </source>
</evidence>
<feature type="transmembrane region" description="Helical" evidence="6">
    <location>
        <begin position="81"/>
        <end position="104"/>
    </location>
</feature>
<gene>
    <name evidence="7" type="ORF">U0035_05735</name>
</gene>
<sequence>MGSKSYWIKNGLLNLLQNMSGVLFGFVNFFILVRILSKEDYGLWIIFMSFTGIVEFAKNGLTQEASIKYLAAADEENRKKIITASFAINCLFSFIAILLTLIFAPFLGKLWHSEKIVPILNLYVIVFFVSSILNQLNCIEQARLQFRGVFFATVARQFFFFIFIVFCFLTNFKITLISLTVGLIVVTMIATAVAFLFTRKAIQYSKKLDFAWVKKIVNFGKYSFGVSLSSILSGSIDQMMLGSMLSTSASGSFNVAVRITNLTDIPVNSMANVVFPQSSLRVEKEGPGALKYLYEKSIGVILSILVPAMLFVYILSDYIIIFIAGENYQDAIPLLHVTLLLCIFSPYSRQAGTILAAASKTKINFYIIIMNTVLLITLNYFLIQEFGVMGAAYASFICTAIMFVITQIILKRHFGINALAPWKYALHFYPEFYHKYLKKESRS</sequence>
<feature type="transmembrane region" description="Helical" evidence="6">
    <location>
        <begin position="148"/>
        <end position="171"/>
    </location>
</feature>
<protein>
    <submittedName>
        <fullName evidence="7">Flippase</fullName>
    </submittedName>
</protein>
<feature type="transmembrane region" description="Helical" evidence="6">
    <location>
        <begin position="331"/>
        <end position="351"/>
    </location>
</feature>
<keyword evidence="4 6" id="KW-1133">Transmembrane helix</keyword>
<evidence type="ECO:0000256" key="2">
    <source>
        <dbReference type="ARBA" id="ARBA00022475"/>
    </source>
</evidence>
<feature type="transmembrane region" description="Helical" evidence="6">
    <location>
        <begin position="363"/>
        <end position="383"/>
    </location>
</feature>
<feature type="transmembrane region" description="Helical" evidence="6">
    <location>
        <begin position="177"/>
        <end position="197"/>
    </location>
</feature>
<name>A0ABZ0W940_9BACT</name>
<evidence type="ECO:0000313" key="8">
    <source>
        <dbReference type="Proteomes" id="UP001325680"/>
    </source>
</evidence>
<feature type="transmembrane region" description="Helical" evidence="6">
    <location>
        <begin position="300"/>
        <end position="325"/>
    </location>
</feature>
<evidence type="ECO:0000256" key="3">
    <source>
        <dbReference type="ARBA" id="ARBA00022692"/>
    </source>
</evidence>
<evidence type="ECO:0000256" key="6">
    <source>
        <dbReference type="SAM" id="Phobius"/>
    </source>
</evidence>
<feature type="transmembrane region" description="Helical" evidence="6">
    <location>
        <begin position="389"/>
        <end position="410"/>
    </location>
</feature>
<organism evidence="7 8">
    <name type="scientific">Niabella yanshanensis</name>
    <dbReference type="NCBI Taxonomy" id="577386"/>
    <lineage>
        <taxon>Bacteria</taxon>
        <taxon>Pseudomonadati</taxon>
        <taxon>Bacteroidota</taxon>
        <taxon>Chitinophagia</taxon>
        <taxon>Chitinophagales</taxon>
        <taxon>Chitinophagaceae</taxon>
        <taxon>Niabella</taxon>
    </lineage>
</organism>